<comment type="similarity">
    <text evidence="1 7">Belongs to the RecO family.</text>
</comment>
<dbReference type="Pfam" id="PF02565">
    <property type="entry name" value="RecO_C"/>
    <property type="match status" value="1"/>
</dbReference>
<dbReference type="Pfam" id="PF11967">
    <property type="entry name" value="RecO_N"/>
    <property type="match status" value="1"/>
</dbReference>
<dbReference type="InterPro" id="IPR003717">
    <property type="entry name" value="RecO"/>
</dbReference>
<evidence type="ECO:0000256" key="1">
    <source>
        <dbReference type="ARBA" id="ARBA00007452"/>
    </source>
</evidence>
<evidence type="ECO:0000259" key="8">
    <source>
        <dbReference type="Pfam" id="PF11967"/>
    </source>
</evidence>
<dbReference type="AlphaFoldDB" id="A0A4R6J1K7"/>
<dbReference type="InterPro" id="IPR042242">
    <property type="entry name" value="RecO_C"/>
</dbReference>
<name>A0A4R6J1K7_9BACT</name>
<dbReference type="SUPFAM" id="SSF50249">
    <property type="entry name" value="Nucleic acid-binding proteins"/>
    <property type="match status" value="1"/>
</dbReference>
<dbReference type="EMBL" id="SNWP01000010">
    <property type="protein sequence ID" value="TDO29132.1"/>
    <property type="molecule type" value="Genomic_DNA"/>
</dbReference>
<protein>
    <recommendedName>
        <fullName evidence="2 7">DNA repair protein RecO</fullName>
    </recommendedName>
    <alternativeName>
        <fullName evidence="6 7">Recombination protein O</fullName>
    </alternativeName>
</protein>
<dbReference type="InterPro" id="IPR037278">
    <property type="entry name" value="ARFGAP/RecO"/>
</dbReference>
<dbReference type="InterPro" id="IPR022572">
    <property type="entry name" value="DNA_rep/recomb_RecO_N"/>
</dbReference>
<dbReference type="Gene3D" id="1.20.1440.120">
    <property type="entry name" value="Recombination protein O, C-terminal domain"/>
    <property type="match status" value="1"/>
</dbReference>
<dbReference type="GO" id="GO:0043590">
    <property type="term" value="C:bacterial nucleoid"/>
    <property type="evidence" value="ECO:0007669"/>
    <property type="project" value="TreeGrafter"/>
</dbReference>
<keyword evidence="10" id="KW-1185">Reference proteome</keyword>
<dbReference type="InterPro" id="IPR012340">
    <property type="entry name" value="NA-bd_OB-fold"/>
</dbReference>
<comment type="function">
    <text evidence="7">Involved in DNA repair and RecF pathway recombination.</text>
</comment>
<dbReference type="NCBIfam" id="TIGR00613">
    <property type="entry name" value="reco"/>
    <property type="match status" value="1"/>
</dbReference>
<evidence type="ECO:0000256" key="7">
    <source>
        <dbReference type="HAMAP-Rule" id="MF_00201"/>
    </source>
</evidence>
<evidence type="ECO:0000256" key="6">
    <source>
        <dbReference type="ARBA" id="ARBA00033409"/>
    </source>
</evidence>
<feature type="domain" description="DNA replication/recombination mediator RecO N-terminal" evidence="8">
    <location>
        <begin position="1"/>
        <end position="79"/>
    </location>
</feature>
<evidence type="ECO:0000256" key="3">
    <source>
        <dbReference type="ARBA" id="ARBA00022763"/>
    </source>
</evidence>
<keyword evidence="4 7" id="KW-0233">DNA recombination</keyword>
<keyword evidence="5 7" id="KW-0234">DNA repair</keyword>
<dbReference type="SUPFAM" id="SSF57863">
    <property type="entry name" value="ArfGap/RecO-like zinc finger"/>
    <property type="match status" value="1"/>
</dbReference>
<evidence type="ECO:0000256" key="2">
    <source>
        <dbReference type="ARBA" id="ARBA00021310"/>
    </source>
</evidence>
<evidence type="ECO:0000256" key="4">
    <source>
        <dbReference type="ARBA" id="ARBA00023172"/>
    </source>
</evidence>
<reference evidence="9 10" key="1">
    <citation type="submission" date="2019-03" db="EMBL/GenBank/DDBJ databases">
        <title>Genomic Encyclopedia of Archaeal and Bacterial Type Strains, Phase II (KMG-II): from individual species to whole genera.</title>
        <authorList>
            <person name="Goeker M."/>
        </authorList>
    </citation>
    <scope>NUCLEOTIDE SEQUENCE [LARGE SCALE GENOMIC DNA]</scope>
    <source>
        <strain evidence="9 10">DSM 28323</strain>
    </source>
</reference>
<dbReference type="OrthoDB" id="9789152at2"/>
<gene>
    <name evidence="7" type="primary">recO</name>
    <name evidence="9" type="ORF">BC659_1215</name>
</gene>
<dbReference type="PANTHER" id="PTHR33991">
    <property type="entry name" value="DNA REPAIR PROTEIN RECO"/>
    <property type="match status" value="1"/>
</dbReference>
<evidence type="ECO:0000313" key="9">
    <source>
        <dbReference type="EMBL" id="TDO29132.1"/>
    </source>
</evidence>
<evidence type="ECO:0000313" key="10">
    <source>
        <dbReference type="Proteomes" id="UP000295741"/>
    </source>
</evidence>
<dbReference type="Gene3D" id="2.40.50.140">
    <property type="entry name" value="Nucleic acid-binding proteins"/>
    <property type="match status" value="1"/>
</dbReference>
<dbReference type="PANTHER" id="PTHR33991:SF1">
    <property type="entry name" value="DNA REPAIR PROTEIN RECO"/>
    <property type="match status" value="1"/>
</dbReference>
<proteinExistence type="inferred from homology"/>
<dbReference type="GO" id="GO:0006302">
    <property type="term" value="P:double-strand break repair"/>
    <property type="evidence" value="ECO:0007669"/>
    <property type="project" value="TreeGrafter"/>
</dbReference>
<accession>A0A4R6J1K7</accession>
<sequence length="245" mass="28176">MLHATKGIVLRTVKYGDTSVISTVYTELFGIQSYLVKGVRQSTKTSSGKASYFQPSALLEMEVYHNELKQLQFVKEYRWSYLYEAVLSDVVKHAVAMYMIEMLQHSLKQPEANPELFYLIEDSLKQLDKGNETLTANLPLYFIMHLATELGFKPQGNYSTVTPVFDLQEGMFVSHTPAHPYYLEGLQAEVTSQLNELQFYNELEHIKLNRTIRRSLLESYQNFMALHIADFGELKTLAILQEILS</sequence>
<dbReference type="GO" id="GO:0006310">
    <property type="term" value="P:DNA recombination"/>
    <property type="evidence" value="ECO:0007669"/>
    <property type="project" value="UniProtKB-UniRule"/>
</dbReference>
<comment type="caution">
    <text evidence="9">The sequence shown here is derived from an EMBL/GenBank/DDBJ whole genome shotgun (WGS) entry which is preliminary data.</text>
</comment>
<keyword evidence="3 7" id="KW-0227">DNA damage</keyword>
<dbReference type="RefSeq" id="WP_133473737.1">
    <property type="nucleotide sequence ID" value="NZ_SNWP01000010.1"/>
</dbReference>
<evidence type="ECO:0000256" key="5">
    <source>
        <dbReference type="ARBA" id="ARBA00023204"/>
    </source>
</evidence>
<organism evidence="9 10">
    <name type="scientific">Sediminibacterium goheungense</name>
    <dbReference type="NCBI Taxonomy" id="1086393"/>
    <lineage>
        <taxon>Bacteria</taxon>
        <taxon>Pseudomonadati</taxon>
        <taxon>Bacteroidota</taxon>
        <taxon>Chitinophagia</taxon>
        <taxon>Chitinophagales</taxon>
        <taxon>Chitinophagaceae</taxon>
        <taxon>Sediminibacterium</taxon>
    </lineage>
</organism>
<dbReference type="HAMAP" id="MF_00201">
    <property type="entry name" value="RecO"/>
    <property type="match status" value="1"/>
</dbReference>
<dbReference type="Proteomes" id="UP000295741">
    <property type="component" value="Unassembled WGS sequence"/>
</dbReference>